<protein>
    <recommendedName>
        <fullName evidence="2">Peptidase C39 domain-containing protein</fullName>
    </recommendedName>
</protein>
<sequence>MAKKRRRVRRSLVWTAGILSLVLIILAGFFTFKYIEKKNWEKEQEQRRAEVYSWLESRHNFESQIQAVSKPEDMEQESFDQLKTLALGSTDYSWVSAINDETEITDEMMEQLHNLPKNESGWSRLMTSLGTIPTTYVQMALTDDDRLDFALKYPEQAQMQTAPETLEESLETVPLLIQWDNRWGYIPYGDLNVAIAGCGPTTMAMVLSYLNQDPAITPPALAKMADENGLYVIGAGSSLEIFPFLANTYGVECVGFETTAQNIVDLAAQGYPIILQMVPGDFTRTGHFIVITGVENGQLKVNDPNSKKRSAQLWDPETVASQAASGWYFLKSE</sequence>
<dbReference type="GeneID" id="82202711"/>
<dbReference type="InterPro" id="IPR005074">
    <property type="entry name" value="Peptidase_C39"/>
</dbReference>
<dbReference type="AlphaFoldDB" id="A0A1U7NGC6"/>
<keyword evidence="1" id="KW-0472">Membrane</keyword>
<evidence type="ECO:0000259" key="2">
    <source>
        <dbReference type="PROSITE" id="PS50990"/>
    </source>
</evidence>
<dbReference type="EMBL" id="MPJW01000118">
    <property type="protein sequence ID" value="OLU40059.1"/>
    <property type="molecule type" value="Genomic_DNA"/>
</dbReference>
<keyword evidence="4" id="KW-1185">Reference proteome</keyword>
<dbReference type="Proteomes" id="UP000186341">
    <property type="component" value="Unassembled WGS sequence"/>
</dbReference>
<keyword evidence="1" id="KW-1133">Transmembrane helix</keyword>
<feature type="transmembrane region" description="Helical" evidence="1">
    <location>
        <begin position="12"/>
        <end position="32"/>
    </location>
</feature>
<dbReference type="GO" id="GO:0008233">
    <property type="term" value="F:peptidase activity"/>
    <property type="evidence" value="ECO:0007669"/>
    <property type="project" value="InterPro"/>
</dbReference>
<dbReference type="OrthoDB" id="3186156at2"/>
<comment type="caution">
    <text evidence="3">The sequence shown here is derived from an EMBL/GenBank/DDBJ whole genome shotgun (WGS) entry which is preliminary data.</text>
</comment>
<dbReference type="Gene3D" id="3.90.70.10">
    <property type="entry name" value="Cysteine proteinases"/>
    <property type="match status" value="1"/>
</dbReference>
<dbReference type="PROSITE" id="PS50990">
    <property type="entry name" value="PEPTIDASE_C39"/>
    <property type="match status" value="1"/>
</dbReference>
<dbReference type="GO" id="GO:0006508">
    <property type="term" value="P:proteolysis"/>
    <property type="evidence" value="ECO:0007669"/>
    <property type="project" value="InterPro"/>
</dbReference>
<organism evidence="3 4">
    <name type="scientific">Ileibacterium valens</name>
    <dbReference type="NCBI Taxonomy" id="1862668"/>
    <lineage>
        <taxon>Bacteria</taxon>
        <taxon>Bacillati</taxon>
        <taxon>Bacillota</taxon>
        <taxon>Erysipelotrichia</taxon>
        <taxon>Erysipelotrichales</taxon>
        <taxon>Erysipelotrichaceae</taxon>
        <taxon>Ileibacterium</taxon>
    </lineage>
</organism>
<evidence type="ECO:0000256" key="1">
    <source>
        <dbReference type="SAM" id="Phobius"/>
    </source>
</evidence>
<evidence type="ECO:0000313" key="3">
    <source>
        <dbReference type="EMBL" id="OLU40059.1"/>
    </source>
</evidence>
<dbReference type="GO" id="GO:0016020">
    <property type="term" value="C:membrane"/>
    <property type="evidence" value="ECO:0007669"/>
    <property type="project" value="InterPro"/>
</dbReference>
<evidence type="ECO:0000313" key="4">
    <source>
        <dbReference type="Proteomes" id="UP000186341"/>
    </source>
</evidence>
<name>A0A1U7NGC6_9FIRM</name>
<dbReference type="GO" id="GO:0005524">
    <property type="term" value="F:ATP binding"/>
    <property type="evidence" value="ECO:0007669"/>
    <property type="project" value="InterPro"/>
</dbReference>
<gene>
    <name evidence="3" type="ORF">BO222_05740</name>
</gene>
<dbReference type="RefSeq" id="WP_075819208.1">
    <property type="nucleotide sequence ID" value="NZ_CAPFLH010000135.1"/>
</dbReference>
<feature type="domain" description="Peptidase C39" evidence="2">
    <location>
        <begin position="192"/>
        <end position="330"/>
    </location>
</feature>
<keyword evidence="1" id="KW-0812">Transmembrane</keyword>
<dbReference type="Pfam" id="PF13529">
    <property type="entry name" value="Peptidase_C39_2"/>
    <property type="match status" value="1"/>
</dbReference>
<proteinExistence type="predicted"/>
<dbReference type="InterPro" id="IPR039564">
    <property type="entry name" value="Peptidase_C39-like"/>
</dbReference>
<accession>A0A1U7NGC6</accession>
<reference evidence="3 4" key="1">
    <citation type="submission" date="2016-11" db="EMBL/GenBank/DDBJ databases">
        <title>Description of two novel members of the family Erysipelotrichaceae: Ileibacterium lipovorans gen. nov., sp. nov. and Dubosiella newyorkensis, gen. nov., sp. nov.</title>
        <authorList>
            <person name="Cox L.M."/>
            <person name="Sohn J."/>
            <person name="Tyrrell K.L."/>
            <person name="Citron D.M."/>
            <person name="Lawson P.A."/>
            <person name="Patel N.B."/>
            <person name="Iizumi T."/>
            <person name="Perez-Perez G.I."/>
            <person name="Goldstein E.J."/>
            <person name="Blaser M.J."/>
        </authorList>
    </citation>
    <scope>NUCLEOTIDE SEQUENCE [LARGE SCALE GENOMIC DNA]</scope>
    <source>
        <strain evidence="3 4">NYU-BL-A3</strain>
    </source>
</reference>